<accession>A0A8J7U6V9</accession>
<dbReference type="RefSeq" id="WP_207860733.1">
    <property type="nucleotide sequence ID" value="NZ_JAFREP010000019.1"/>
</dbReference>
<evidence type="ECO:0000313" key="1">
    <source>
        <dbReference type="EMBL" id="MBO1320781.1"/>
    </source>
</evidence>
<sequence>MITFFTKPIGWFDVSAVWPTMVKRDATVDVAAGEYGRGVNSGCRLVQRRAKSVSFSLVSKLEKTKGDKMIETVTSTFYPGFTVGPPVIVEQVFAQTSVAINHGTLTVRRYGGHRIYLFRDGILFRLHVEPDGTRLWKPCSGVKRQRRRLRWESDWSHLQPGDRLVVTSGGIRVIQDYDLYLTIKNSEASASAIRDALCNALRNRDAVRETGFWAISVSH</sequence>
<comment type="caution">
    <text evidence="1">The sequence shown here is derived from an EMBL/GenBank/DDBJ whole genome shotgun (WGS) entry which is preliminary data.</text>
</comment>
<dbReference type="Proteomes" id="UP000664417">
    <property type="component" value="Unassembled WGS sequence"/>
</dbReference>
<dbReference type="EMBL" id="JAFREP010000019">
    <property type="protein sequence ID" value="MBO1320781.1"/>
    <property type="molecule type" value="Genomic_DNA"/>
</dbReference>
<keyword evidence="2" id="KW-1185">Reference proteome</keyword>
<organism evidence="1 2">
    <name type="scientific">Acanthopleuribacter pedis</name>
    <dbReference type="NCBI Taxonomy" id="442870"/>
    <lineage>
        <taxon>Bacteria</taxon>
        <taxon>Pseudomonadati</taxon>
        <taxon>Acidobacteriota</taxon>
        <taxon>Holophagae</taxon>
        <taxon>Acanthopleuribacterales</taxon>
        <taxon>Acanthopleuribacteraceae</taxon>
        <taxon>Acanthopleuribacter</taxon>
    </lineage>
</organism>
<gene>
    <name evidence="1" type="ORF">J3U88_20045</name>
</gene>
<reference evidence="1" key="1">
    <citation type="submission" date="2021-03" db="EMBL/GenBank/DDBJ databases">
        <authorList>
            <person name="Wang G."/>
        </authorList>
    </citation>
    <scope>NUCLEOTIDE SEQUENCE</scope>
    <source>
        <strain evidence="1">KCTC 12899</strain>
    </source>
</reference>
<protein>
    <submittedName>
        <fullName evidence="1">Uncharacterized protein</fullName>
    </submittedName>
</protein>
<proteinExistence type="predicted"/>
<name>A0A8J7U6V9_9BACT</name>
<evidence type="ECO:0000313" key="2">
    <source>
        <dbReference type="Proteomes" id="UP000664417"/>
    </source>
</evidence>
<dbReference type="AlphaFoldDB" id="A0A8J7U6V9"/>